<protein>
    <submittedName>
        <fullName evidence="1">Uncharacterized protein</fullName>
    </submittedName>
</protein>
<evidence type="ECO:0000313" key="2">
    <source>
        <dbReference type="Proteomes" id="UP000182204"/>
    </source>
</evidence>
<gene>
    <name evidence="1" type="ORF">NPD5_1354</name>
</gene>
<dbReference type="RefSeq" id="WP_236906960.1">
    <property type="nucleotide sequence ID" value="NZ_CP013243.1"/>
</dbReference>
<dbReference type="EMBL" id="CP013243">
    <property type="protein sequence ID" value="APH16558.1"/>
    <property type="molecule type" value="Genomic_DNA"/>
</dbReference>
<proteinExistence type="predicted"/>
<sequence length="57" mass="6513">MAETIEVLDVNYVASGNEDRYLGGDIFIAENIVDIEMLKQENLNGLIPEYTDIMEYK</sequence>
<organism evidence="1 2">
    <name type="scientific">Clostridium sporogenes</name>
    <dbReference type="NCBI Taxonomy" id="1509"/>
    <lineage>
        <taxon>Bacteria</taxon>
        <taxon>Bacillati</taxon>
        <taxon>Bacillota</taxon>
        <taxon>Clostridia</taxon>
        <taxon>Eubacteriales</taxon>
        <taxon>Clostridiaceae</taxon>
        <taxon>Clostridium</taxon>
    </lineage>
</organism>
<name>A0A1L3NKE2_CLOSG</name>
<dbReference type="AlphaFoldDB" id="A0A1L3NKE2"/>
<dbReference type="Proteomes" id="UP000182204">
    <property type="component" value="Chromosome"/>
</dbReference>
<evidence type="ECO:0000313" key="1">
    <source>
        <dbReference type="EMBL" id="APH16558.1"/>
    </source>
</evidence>
<accession>A0A1L3NKE2</accession>
<reference evidence="1 2" key="1">
    <citation type="submission" date="2015-11" db="EMBL/GenBank/DDBJ databases">
        <authorList>
            <person name="Hill K.K."/>
            <person name="Shirey T.B."/>
            <person name="Raphael B."/>
            <person name="Daligault H.E."/>
            <person name="Davenport K.W."/>
            <person name="Bruce D.C."/>
            <person name="Foley B.T."/>
            <person name="Johnson S.L."/>
        </authorList>
    </citation>
    <scope>NUCLEOTIDE SEQUENCE [LARGE SCALE GENOMIC DNA]</scope>
    <source>
        <strain evidence="1 2">CDC_1632</strain>
    </source>
</reference>